<dbReference type="Gene3D" id="3.30.590.10">
    <property type="entry name" value="Glutamine synthetase/guanido kinase, catalytic domain"/>
    <property type="match status" value="1"/>
</dbReference>
<dbReference type="SUPFAM" id="SSF55931">
    <property type="entry name" value="Glutamine synthetase/guanido kinase"/>
    <property type="match status" value="1"/>
</dbReference>
<evidence type="ECO:0000313" key="5">
    <source>
        <dbReference type="EMBL" id="THV44976.1"/>
    </source>
</evidence>
<evidence type="ECO:0000313" key="6">
    <source>
        <dbReference type="Proteomes" id="UP000308671"/>
    </source>
</evidence>
<dbReference type="PANTHER" id="PTHR43785:SF2">
    <property type="entry name" value="TYPE-1 GLUTAMINE SYNTHETASE 1"/>
    <property type="match status" value="1"/>
</dbReference>
<accession>A0A4V4HTC0</accession>
<dbReference type="AlphaFoldDB" id="A0A4V4HTC0"/>
<dbReference type="PANTHER" id="PTHR43785">
    <property type="entry name" value="GAMMA-GLUTAMYLPUTRESCINE SYNTHETASE"/>
    <property type="match status" value="1"/>
</dbReference>
<gene>
    <name evidence="5" type="ORF">BGAL_0548g00010</name>
</gene>
<comment type="similarity">
    <text evidence="2 3">Belongs to the glutamine synthetase family.</text>
</comment>
<dbReference type="SMART" id="SM01230">
    <property type="entry name" value="Gln-synt_C"/>
    <property type="match status" value="1"/>
</dbReference>
<feature type="domain" description="GS catalytic" evidence="4">
    <location>
        <begin position="122"/>
        <end position="447"/>
    </location>
</feature>
<proteinExistence type="inferred from homology"/>
<dbReference type="OrthoDB" id="3482015at2759"/>
<keyword evidence="6" id="KW-1185">Reference proteome</keyword>
<dbReference type="GO" id="GO:0004356">
    <property type="term" value="F:glutamine synthetase activity"/>
    <property type="evidence" value="ECO:0007669"/>
    <property type="project" value="InterPro"/>
</dbReference>
<dbReference type="Proteomes" id="UP000308671">
    <property type="component" value="Unassembled WGS sequence"/>
</dbReference>
<dbReference type="Pfam" id="PF00120">
    <property type="entry name" value="Gln-synt_C"/>
    <property type="match status" value="1"/>
</dbReference>
<dbReference type="InterPro" id="IPR008146">
    <property type="entry name" value="Gln_synth_cat_dom"/>
</dbReference>
<protein>
    <recommendedName>
        <fullName evidence="4">GS catalytic domain-containing protein</fullName>
    </recommendedName>
</protein>
<sequence length="447" mass="50613">MSLPNRPSFQSLVEFLNINSEVEFIRYQFLDIGNVLRLITVTKSHALNLAEKPLKVSCLSLGCLPDDSINITRFQPAGYDEIYPDWKSLRLCVYVENGKTHASVMCFVKEMSRNFPAWKRDPRSILYETLNRAEELGFKFLIGFELEFHLTRIDGEKSIKQVSQFYGAAALRDRATSRLIEECIRCLLNSGIEATHFHSEVGHGMFEIPTGPLRPIEAIDTLVYCKEAIQTISLKHGFKATFFPKPVLSPSQTAVGAHVHFSIDYATQGVADNFLAGILENLPALCAFSMPNFDSYHRLGGHRGTIGTWVGWGEEDKDVAVRKISGRIGYWEIRCADQMANMFYVLSAWITAGTWGARNQLPLKWKNPQSLVADMSPEEVAELNWDKKLPLSLIDAVAELEKKKDSESLSKLGEEFLHMYIDFKKLEAKQSAEKTEEERLDVLTTIF</sequence>
<organism evidence="5 6">
    <name type="scientific">Botrytis galanthina</name>
    <dbReference type="NCBI Taxonomy" id="278940"/>
    <lineage>
        <taxon>Eukaryota</taxon>
        <taxon>Fungi</taxon>
        <taxon>Dikarya</taxon>
        <taxon>Ascomycota</taxon>
        <taxon>Pezizomycotina</taxon>
        <taxon>Leotiomycetes</taxon>
        <taxon>Helotiales</taxon>
        <taxon>Sclerotiniaceae</taxon>
        <taxon>Botrytis</taxon>
    </lineage>
</organism>
<evidence type="ECO:0000256" key="2">
    <source>
        <dbReference type="PROSITE-ProRule" id="PRU01331"/>
    </source>
</evidence>
<evidence type="ECO:0000256" key="1">
    <source>
        <dbReference type="ARBA" id="ARBA00022598"/>
    </source>
</evidence>
<keyword evidence="1" id="KW-0436">Ligase</keyword>
<evidence type="ECO:0000256" key="3">
    <source>
        <dbReference type="RuleBase" id="RU000384"/>
    </source>
</evidence>
<evidence type="ECO:0000259" key="4">
    <source>
        <dbReference type="PROSITE" id="PS51987"/>
    </source>
</evidence>
<dbReference type="EMBL" id="PQXL01000547">
    <property type="protein sequence ID" value="THV44976.1"/>
    <property type="molecule type" value="Genomic_DNA"/>
</dbReference>
<dbReference type="PROSITE" id="PS51987">
    <property type="entry name" value="GS_CATALYTIC"/>
    <property type="match status" value="1"/>
</dbReference>
<name>A0A4V4HTC0_9HELO</name>
<reference evidence="5 6" key="1">
    <citation type="submission" date="2017-12" db="EMBL/GenBank/DDBJ databases">
        <title>Comparative genomics of Botrytis spp.</title>
        <authorList>
            <person name="Valero-Jimenez C.A."/>
            <person name="Tapia P."/>
            <person name="Veloso J."/>
            <person name="Silva-Moreno E."/>
            <person name="Staats M."/>
            <person name="Valdes J.H."/>
            <person name="Van Kan J.A.L."/>
        </authorList>
    </citation>
    <scope>NUCLEOTIDE SEQUENCE [LARGE SCALE GENOMIC DNA]</scope>
    <source>
        <strain evidence="5 6">MUCL435</strain>
    </source>
</reference>
<dbReference type="InterPro" id="IPR014746">
    <property type="entry name" value="Gln_synth/guanido_kin_cat_dom"/>
</dbReference>
<comment type="caution">
    <text evidence="5">The sequence shown here is derived from an EMBL/GenBank/DDBJ whole genome shotgun (WGS) entry which is preliminary data.</text>
</comment>